<keyword evidence="2" id="KW-1185">Reference proteome</keyword>
<protein>
    <submittedName>
        <fullName evidence="1">Uncharacterized protein</fullName>
    </submittedName>
</protein>
<sequence>MIAGFTQIKFMPIRCTHTTNSTSQDAPMPTNMATIDFNSQNTHTLKHSRSPSFRSCTPASNSPHNHSHGINRTFSSLTLCEVYAPFLGFVMIPIYLPANVFVLDPVCLVFFDIVLPLLFCLLIA</sequence>
<dbReference type="EMBL" id="CM040988">
    <property type="protein sequence ID" value="MCJ8740336.1"/>
    <property type="molecule type" value="Genomic_DNA"/>
</dbReference>
<accession>A0ACC5YZ88</accession>
<reference evidence="1" key="1">
    <citation type="submission" date="2020-02" db="EMBL/GenBank/DDBJ databases">
        <title>Genome sequencing of the panga catfish, Pangasius djambal.</title>
        <authorList>
            <person name="Wen M."/>
            <person name="Zahm M."/>
            <person name="Roques C."/>
            <person name="Cabau C."/>
            <person name="Klopp C."/>
            <person name="Donnadieu C."/>
            <person name="Jouanno E."/>
            <person name="Avarre J.-C."/>
            <person name="Campet M."/>
            <person name="Ha T."/>
            <person name="Dugue R."/>
            <person name="Lampietro C."/>
            <person name="Louis A."/>
            <person name="Herpin A."/>
            <person name="Echchiki A."/>
            <person name="Berthelot C."/>
            <person name="Parey E."/>
            <person name="Roest-Crollius H."/>
            <person name="Braasch I."/>
            <person name="Postlethwait J.H."/>
            <person name="Bobe J."/>
            <person name="Montfort J."/>
            <person name="Bouchez O."/>
            <person name="Begum T."/>
            <person name="Schartl M."/>
            <person name="Gustiano R."/>
            <person name="Guiguen Y."/>
        </authorList>
    </citation>
    <scope>NUCLEOTIDE SEQUENCE</scope>
    <source>
        <strain evidence="1">Pdj_M5554</strain>
    </source>
</reference>
<gene>
    <name evidence="1" type="ORF">PDJAM_G00057730</name>
</gene>
<proteinExistence type="predicted"/>
<dbReference type="Proteomes" id="UP000830395">
    <property type="component" value="Chromosome 14"/>
</dbReference>
<name>A0ACC5YZ88_9TELE</name>
<organism evidence="1 2">
    <name type="scientific">Pangasius djambal</name>
    <dbReference type="NCBI Taxonomy" id="1691987"/>
    <lineage>
        <taxon>Eukaryota</taxon>
        <taxon>Metazoa</taxon>
        <taxon>Chordata</taxon>
        <taxon>Craniata</taxon>
        <taxon>Vertebrata</taxon>
        <taxon>Euteleostomi</taxon>
        <taxon>Actinopterygii</taxon>
        <taxon>Neopterygii</taxon>
        <taxon>Teleostei</taxon>
        <taxon>Ostariophysi</taxon>
        <taxon>Siluriformes</taxon>
        <taxon>Pangasiidae</taxon>
        <taxon>Pangasius</taxon>
    </lineage>
</organism>
<evidence type="ECO:0000313" key="2">
    <source>
        <dbReference type="Proteomes" id="UP000830395"/>
    </source>
</evidence>
<comment type="caution">
    <text evidence="1">The sequence shown here is derived from an EMBL/GenBank/DDBJ whole genome shotgun (WGS) entry which is preliminary data.</text>
</comment>
<evidence type="ECO:0000313" key="1">
    <source>
        <dbReference type="EMBL" id="MCJ8740336.1"/>
    </source>
</evidence>